<dbReference type="Proteomes" id="UP000053961">
    <property type="component" value="Unassembled WGS sequence"/>
</dbReference>
<dbReference type="InterPro" id="IPR012337">
    <property type="entry name" value="RNaseH-like_sf"/>
</dbReference>
<sequence>MWTRILVFRERIPSGDNLYYIKSAKISESVGDISGSAIEKARRARLIAWDIETSGLDWKNNRIGTCQVYIPGDKIYIVLINDCTPHNLKLLLTNNDICKIFHHATFDLRFMTHNWSIKTQNVVCTKIASKILNPSMKDHSLKNILSQYLGITISKEMRLTNWTTSNLSSNQIKYAATDVFYLPRLFDALKYALINCDRWDLAEASFAYLPTRVELDILGSRDVFIY</sequence>
<dbReference type="InterPro" id="IPR051086">
    <property type="entry name" value="RNase_D-like"/>
</dbReference>
<evidence type="ECO:0000313" key="3">
    <source>
        <dbReference type="Proteomes" id="UP000053961"/>
    </source>
</evidence>
<name>A0A124G2M8_9EURY</name>
<dbReference type="PANTHER" id="PTHR47649">
    <property type="entry name" value="RIBONUCLEASE D"/>
    <property type="match status" value="1"/>
</dbReference>
<comment type="caution">
    <text evidence="2">The sequence shown here is derived from an EMBL/GenBank/DDBJ whole genome shotgun (WGS) entry which is preliminary data.</text>
</comment>
<dbReference type="InterPro" id="IPR036397">
    <property type="entry name" value="RNaseH_sf"/>
</dbReference>
<dbReference type="GO" id="GO:0003676">
    <property type="term" value="F:nucleic acid binding"/>
    <property type="evidence" value="ECO:0007669"/>
    <property type="project" value="InterPro"/>
</dbReference>
<dbReference type="Pfam" id="PF01612">
    <property type="entry name" value="DNA_pol_A_exo1"/>
    <property type="match status" value="1"/>
</dbReference>
<accession>A0A124G2M8</accession>
<dbReference type="SMART" id="SM00474">
    <property type="entry name" value="35EXOc"/>
    <property type="match status" value="1"/>
</dbReference>
<evidence type="ECO:0000313" key="2">
    <source>
        <dbReference type="EMBL" id="KUK94287.1"/>
    </source>
</evidence>
<dbReference type="InterPro" id="IPR002562">
    <property type="entry name" value="3'-5'_exonuclease_dom"/>
</dbReference>
<protein>
    <recommendedName>
        <fullName evidence="1">3'-5' exonuclease domain-containing protein</fullName>
    </recommendedName>
</protein>
<dbReference type="AlphaFoldDB" id="A0A124G2M8"/>
<dbReference type="GO" id="GO:0006139">
    <property type="term" value="P:nucleobase-containing compound metabolic process"/>
    <property type="evidence" value="ECO:0007669"/>
    <property type="project" value="InterPro"/>
</dbReference>
<dbReference type="GO" id="GO:0008408">
    <property type="term" value="F:3'-5' exonuclease activity"/>
    <property type="evidence" value="ECO:0007669"/>
    <property type="project" value="InterPro"/>
</dbReference>
<reference evidence="3" key="1">
    <citation type="journal article" date="2015" name="MBio">
        <title>Genome-Resolved Metagenomic Analysis Reveals Roles for Candidate Phyla and Other Microbial Community Members in Biogeochemical Transformations in Oil Reservoirs.</title>
        <authorList>
            <person name="Hu P."/>
            <person name="Tom L."/>
            <person name="Singh A."/>
            <person name="Thomas B.C."/>
            <person name="Baker B.J."/>
            <person name="Piceno Y.M."/>
            <person name="Andersen G.L."/>
            <person name="Banfield J.F."/>
        </authorList>
    </citation>
    <scope>NUCLEOTIDE SEQUENCE [LARGE SCALE GENOMIC DNA]</scope>
</reference>
<feature type="domain" description="3'-5' exonuclease" evidence="1">
    <location>
        <begin position="32"/>
        <end position="194"/>
    </location>
</feature>
<dbReference type="PANTHER" id="PTHR47649:SF1">
    <property type="entry name" value="RIBONUCLEASE D"/>
    <property type="match status" value="1"/>
</dbReference>
<organism evidence="2 3">
    <name type="scientific">Methanothrix harundinacea</name>
    <dbReference type="NCBI Taxonomy" id="301375"/>
    <lineage>
        <taxon>Archaea</taxon>
        <taxon>Methanobacteriati</taxon>
        <taxon>Methanobacteriota</taxon>
        <taxon>Stenosarchaea group</taxon>
        <taxon>Methanomicrobia</taxon>
        <taxon>Methanotrichales</taxon>
        <taxon>Methanotrichaceae</taxon>
        <taxon>Methanothrix</taxon>
    </lineage>
</organism>
<dbReference type="PATRIC" id="fig|301375.6.peg.487"/>
<dbReference type="SUPFAM" id="SSF53098">
    <property type="entry name" value="Ribonuclease H-like"/>
    <property type="match status" value="1"/>
</dbReference>
<dbReference type="CDD" id="cd06142">
    <property type="entry name" value="RNaseD_exo"/>
    <property type="match status" value="1"/>
</dbReference>
<evidence type="ECO:0000259" key="1">
    <source>
        <dbReference type="SMART" id="SM00474"/>
    </source>
</evidence>
<gene>
    <name evidence="2" type="ORF">XE07_2193</name>
</gene>
<dbReference type="Gene3D" id="3.30.420.10">
    <property type="entry name" value="Ribonuclease H-like superfamily/Ribonuclease H"/>
    <property type="match status" value="1"/>
</dbReference>
<dbReference type="EMBL" id="LGHB01000055">
    <property type="protein sequence ID" value="KUK94287.1"/>
    <property type="molecule type" value="Genomic_DNA"/>
</dbReference>
<proteinExistence type="predicted"/>